<feature type="binding site" evidence="1">
    <location>
        <position position="73"/>
    </location>
    <ligand>
        <name>S-adenosyl-L-methionine</name>
        <dbReference type="ChEBI" id="CHEBI:59789"/>
    </ligand>
</feature>
<dbReference type="CDD" id="cd02440">
    <property type="entry name" value="AdoMet_MTases"/>
    <property type="match status" value="1"/>
</dbReference>
<dbReference type="InterPro" id="IPR020598">
    <property type="entry name" value="rRNA_Ade_methylase_Trfase_N"/>
</dbReference>
<sequence>MPSRKPRGPRRTTRDAPRPNPSGVHFLASNQIIDGLIRSCAPAPADLVIEFGSGNGAITAPLTRTGARVIAVERDPAFARKLRTRLDDKENLRVVTTDARTFPLPRKDFLVVASIPYSISTSLLRRLLNPGGGTPRKAGLIVEWGFAKRLTTAVPRTAELAWWAARFDITLVRKVPAHCFRPIPSVDSAQLFIERKPQLSKGEGRTLRAMIEAAYLSPRHGVRNVVTAATGTRSPRLVLAAGLTPGTRADTVKPAQWARLAHLLTAHGEPQRSGDCSPACSRQARKR</sequence>
<dbReference type="EMBL" id="FMZE01000007">
    <property type="protein sequence ID" value="SDD31976.1"/>
    <property type="molecule type" value="Genomic_DNA"/>
</dbReference>
<dbReference type="PANTHER" id="PTHR11727:SF7">
    <property type="entry name" value="DIMETHYLADENOSINE TRANSFERASE-RELATED"/>
    <property type="match status" value="1"/>
</dbReference>
<dbReference type="InterPro" id="IPR001737">
    <property type="entry name" value="KsgA/Erm"/>
</dbReference>
<feature type="binding site" evidence="1">
    <location>
        <position position="98"/>
    </location>
    <ligand>
        <name>S-adenosyl-L-methionine</name>
        <dbReference type="ChEBI" id="CHEBI:59789"/>
    </ligand>
</feature>
<gene>
    <name evidence="3" type="ORF">SAMN05421630_107270</name>
</gene>
<dbReference type="OrthoDB" id="3616874at2"/>
<proteinExistence type="inferred from homology"/>
<feature type="binding site" evidence="1">
    <location>
        <position position="52"/>
    </location>
    <ligand>
        <name>S-adenosyl-L-methionine</name>
        <dbReference type="ChEBI" id="CHEBI:59789"/>
    </ligand>
</feature>
<dbReference type="InterPro" id="IPR029063">
    <property type="entry name" value="SAM-dependent_MTases_sf"/>
</dbReference>
<keyword evidence="1" id="KW-0694">RNA-binding</keyword>
<dbReference type="PROSITE" id="PS51689">
    <property type="entry name" value="SAM_RNA_A_N6_MT"/>
    <property type="match status" value="1"/>
</dbReference>
<evidence type="ECO:0000313" key="4">
    <source>
        <dbReference type="Proteomes" id="UP000199494"/>
    </source>
</evidence>
<dbReference type="Gene3D" id="3.40.50.150">
    <property type="entry name" value="Vaccinia Virus protein VP39"/>
    <property type="match status" value="1"/>
</dbReference>
<feature type="binding site" evidence="1">
    <location>
        <position position="25"/>
    </location>
    <ligand>
        <name>S-adenosyl-L-methionine</name>
        <dbReference type="ChEBI" id="CHEBI:59789"/>
    </ligand>
</feature>
<dbReference type="Proteomes" id="UP000199494">
    <property type="component" value="Unassembled WGS sequence"/>
</dbReference>
<dbReference type="GO" id="GO:0000179">
    <property type="term" value="F:rRNA (adenine-N6,N6-)-dimethyltransferase activity"/>
    <property type="evidence" value="ECO:0007669"/>
    <property type="project" value="UniProtKB-UniRule"/>
</dbReference>
<dbReference type="SMART" id="SM00650">
    <property type="entry name" value="rADc"/>
    <property type="match status" value="1"/>
</dbReference>
<protein>
    <submittedName>
        <fullName evidence="3">23S rRNA (Adenine-N6)-dimethyltransferase</fullName>
    </submittedName>
</protein>
<feature type="region of interest" description="Disordered" evidence="2">
    <location>
        <begin position="268"/>
        <end position="287"/>
    </location>
</feature>
<keyword evidence="4" id="KW-1185">Reference proteome</keyword>
<dbReference type="PROSITE" id="PS01131">
    <property type="entry name" value="RRNA_A_DIMETH"/>
    <property type="match status" value="1"/>
</dbReference>
<evidence type="ECO:0000256" key="2">
    <source>
        <dbReference type="SAM" id="MobiDB-lite"/>
    </source>
</evidence>
<dbReference type="GO" id="GO:0005829">
    <property type="term" value="C:cytosol"/>
    <property type="evidence" value="ECO:0007669"/>
    <property type="project" value="TreeGrafter"/>
</dbReference>
<reference evidence="3 4" key="1">
    <citation type="submission" date="2016-10" db="EMBL/GenBank/DDBJ databases">
        <authorList>
            <person name="de Groot N.N."/>
        </authorList>
    </citation>
    <scope>NUCLEOTIDE SEQUENCE [LARGE SCALE GENOMIC DNA]</scope>
    <source>
        <strain evidence="3 4">CGMCC 4.5506</strain>
    </source>
</reference>
<keyword evidence="1 3" id="KW-0808">Transferase</keyword>
<keyword evidence="1" id="KW-0949">S-adenosyl-L-methionine</keyword>
<keyword evidence="1 3" id="KW-0489">Methyltransferase</keyword>
<dbReference type="Gene3D" id="1.10.8.100">
    <property type="entry name" value="Ribosomal RNA adenine dimethylase-like, domain 2"/>
    <property type="match status" value="1"/>
</dbReference>
<evidence type="ECO:0000313" key="3">
    <source>
        <dbReference type="EMBL" id="SDD31976.1"/>
    </source>
</evidence>
<dbReference type="InterPro" id="IPR020596">
    <property type="entry name" value="rRNA_Ade_Mease_Trfase_CS"/>
</dbReference>
<dbReference type="GO" id="GO:0003723">
    <property type="term" value="F:RNA binding"/>
    <property type="evidence" value="ECO:0007669"/>
    <property type="project" value="UniProtKB-UniRule"/>
</dbReference>
<dbReference type="AlphaFoldDB" id="A0A222VUP0"/>
<dbReference type="STRING" id="530584.SAMN05421630_107270"/>
<feature type="compositionally biased region" description="Basic residues" evidence="2">
    <location>
        <begin position="1"/>
        <end position="11"/>
    </location>
</feature>
<comment type="similarity">
    <text evidence="1">Belongs to the class I-like SAM-binding methyltransferase superfamily. rRNA adenine N(6)-methyltransferase family.</text>
</comment>
<dbReference type="RefSeq" id="WP_091807182.1">
    <property type="nucleotide sequence ID" value="NZ_CP016353.1"/>
</dbReference>
<feature type="binding site" evidence="1">
    <location>
        <position position="114"/>
    </location>
    <ligand>
        <name>S-adenosyl-L-methionine</name>
        <dbReference type="ChEBI" id="CHEBI:59789"/>
    </ligand>
</feature>
<accession>A0A222VUP0</accession>
<dbReference type="InterPro" id="IPR023165">
    <property type="entry name" value="rRNA_Ade_diMease-like_C"/>
</dbReference>
<name>A0A222VUP0_9PSEU</name>
<dbReference type="SUPFAM" id="SSF53335">
    <property type="entry name" value="S-adenosyl-L-methionine-dependent methyltransferases"/>
    <property type="match status" value="1"/>
</dbReference>
<feature type="region of interest" description="Disordered" evidence="2">
    <location>
        <begin position="1"/>
        <end position="24"/>
    </location>
</feature>
<feature type="binding site" evidence="1">
    <location>
        <position position="27"/>
    </location>
    <ligand>
        <name>S-adenosyl-L-methionine</name>
        <dbReference type="ChEBI" id="CHEBI:59789"/>
    </ligand>
</feature>
<evidence type="ECO:0000256" key="1">
    <source>
        <dbReference type="PROSITE-ProRule" id="PRU01026"/>
    </source>
</evidence>
<dbReference type="KEGG" id="pmad:BAY61_24475"/>
<dbReference type="Pfam" id="PF00398">
    <property type="entry name" value="RrnaAD"/>
    <property type="match status" value="1"/>
</dbReference>
<dbReference type="PANTHER" id="PTHR11727">
    <property type="entry name" value="DIMETHYLADENOSINE TRANSFERASE"/>
    <property type="match status" value="1"/>
</dbReference>
<organism evidence="3 4">
    <name type="scientific">Prauserella marina</name>
    <dbReference type="NCBI Taxonomy" id="530584"/>
    <lineage>
        <taxon>Bacteria</taxon>
        <taxon>Bacillati</taxon>
        <taxon>Actinomycetota</taxon>
        <taxon>Actinomycetes</taxon>
        <taxon>Pseudonocardiales</taxon>
        <taxon>Pseudonocardiaceae</taxon>
        <taxon>Prauserella</taxon>
    </lineage>
</organism>